<feature type="compositionally biased region" description="Low complexity" evidence="1">
    <location>
        <begin position="24"/>
        <end position="47"/>
    </location>
</feature>
<comment type="caution">
    <text evidence="3">The sequence shown here is derived from an EMBL/GenBank/DDBJ whole genome shotgun (WGS) entry which is preliminary data.</text>
</comment>
<keyword evidence="2" id="KW-0472">Membrane</keyword>
<evidence type="ECO:0000313" key="3">
    <source>
        <dbReference type="EMBL" id="GAA0897298.1"/>
    </source>
</evidence>
<feature type="transmembrane region" description="Helical" evidence="2">
    <location>
        <begin position="129"/>
        <end position="150"/>
    </location>
</feature>
<keyword evidence="2" id="KW-0812">Transmembrane</keyword>
<evidence type="ECO:0000256" key="2">
    <source>
        <dbReference type="SAM" id="Phobius"/>
    </source>
</evidence>
<evidence type="ECO:0000313" key="4">
    <source>
        <dbReference type="Proteomes" id="UP001499967"/>
    </source>
</evidence>
<gene>
    <name evidence="3" type="ORF">GCM10009559_57730</name>
</gene>
<feature type="transmembrane region" description="Helical" evidence="2">
    <location>
        <begin position="99"/>
        <end position="117"/>
    </location>
</feature>
<evidence type="ECO:0000256" key="1">
    <source>
        <dbReference type="SAM" id="MobiDB-lite"/>
    </source>
</evidence>
<reference evidence="3 4" key="1">
    <citation type="journal article" date="2019" name="Int. J. Syst. Evol. Microbiol.">
        <title>The Global Catalogue of Microorganisms (GCM) 10K type strain sequencing project: providing services to taxonomists for standard genome sequencing and annotation.</title>
        <authorList>
            <consortium name="The Broad Institute Genomics Platform"/>
            <consortium name="The Broad Institute Genome Sequencing Center for Infectious Disease"/>
            <person name="Wu L."/>
            <person name="Ma J."/>
        </authorList>
    </citation>
    <scope>NUCLEOTIDE SEQUENCE [LARGE SCALE GENOMIC DNA]</scope>
    <source>
        <strain evidence="3 4">JCM 11117</strain>
    </source>
</reference>
<name>A0ABN1N8K5_9PSEU</name>
<proteinExistence type="predicted"/>
<sequence length="153" mass="15447">MPAPVGRPTPPDVMSAEAATAPIAVRATPRPARPPGAARTGPAEGTPSQNVDGRVAATIIAAGVGCAAFGVAVVLAESISVVKQWLTLSTAVGPLSGKAVAAVVLYPVVWLVLHAALRKSQPKITTVTTWTTVLLTIGLLGTFPPVYGMIAGH</sequence>
<keyword evidence="2" id="KW-1133">Transmembrane helix</keyword>
<keyword evidence="4" id="KW-1185">Reference proteome</keyword>
<organism evidence="3 4">
    <name type="scientific">Pseudonocardia zijingensis</name>
    <dbReference type="NCBI Taxonomy" id="153376"/>
    <lineage>
        <taxon>Bacteria</taxon>
        <taxon>Bacillati</taxon>
        <taxon>Actinomycetota</taxon>
        <taxon>Actinomycetes</taxon>
        <taxon>Pseudonocardiales</taxon>
        <taxon>Pseudonocardiaceae</taxon>
        <taxon>Pseudonocardia</taxon>
    </lineage>
</organism>
<feature type="transmembrane region" description="Helical" evidence="2">
    <location>
        <begin position="55"/>
        <end position="79"/>
    </location>
</feature>
<dbReference type="Proteomes" id="UP001499967">
    <property type="component" value="Unassembled WGS sequence"/>
</dbReference>
<dbReference type="EMBL" id="BAAAHP010000180">
    <property type="protein sequence ID" value="GAA0897298.1"/>
    <property type="molecule type" value="Genomic_DNA"/>
</dbReference>
<feature type="region of interest" description="Disordered" evidence="1">
    <location>
        <begin position="24"/>
        <end position="49"/>
    </location>
</feature>
<accession>A0ABN1N8K5</accession>
<protein>
    <submittedName>
        <fullName evidence="3">Uncharacterized protein</fullName>
    </submittedName>
</protein>